<comment type="caution">
    <text evidence="1">The sequence shown here is derived from an EMBL/GenBank/DDBJ whole genome shotgun (WGS) entry which is preliminary data.</text>
</comment>
<accession>A0ABU2L590</accession>
<evidence type="ECO:0000313" key="1">
    <source>
        <dbReference type="EMBL" id="MDT0306690.1"/>
    </source>
</evidence>
<gene>
    <name evidence="1" type="ORF">RM780_06910</name>
</gene>
<reference evidence="2" key="1">
    <citation type="submission" date="2023-07" db="EMBL/GenBank/DDBJ databases">
        <title>30 novel species of actinomycetes from the DSMZ collection.</title>
        <authorList>
            <person name="Nouioui I."/>
        </authorList>
    </citation>
    <scope>NUCLEOTIDE SEQUENCE [LARGE SCALE GENOMIC DNA]</scope>
    <source>
        <strain evidence="2">DSM 44917</strain>
    </source>
</reference>
<evidence type="ECO:0000313" key="2">
    <source>
        <dbReference type="Proteomes" id="UP001183388"/>
    </source>
</evidence>
<keyword evidence="2" id="KW-1185">Reference proteome</keyword>
<dbReference type="RefSeq" id="WP_311629627.1">
    <property type="nucleotide sequence ID" value="NZ_JAVREN010000007.1"/>
</dbReference>
<proteinExistence type="predicted"/>
<organism evidence="1 2">
    <name type="scientific">Streptomyces boetiae</name>
    <dbReference type="NCBI Taxonomy" id="3075541"/>
    <lineage>
        <taxon>Bacteria</taxon>
        <taxon>Bacillati</taxon>
        <taxon>Actinomycetota</taxon>
        <taxon>Actinomycetes</taxon>
        <taxon>Kitasatosporales</taxon>
        <taxon>Streptomycetaceae</taxon>
        <taxon>Streptomyces</taxon>
    </lineage>
</organism>
<name>A0ABU2L590_9ACTN</name>
<dbReference type="EMBL" id="JAVREN010000007">
    <property type="protein sequence ID" value="MDT0306690.1"/>
    <property type="molecule type" value="Genomic_DNA"/>
</dbReference>
<protein>
    <submittedName>
        <fullName evidence="1">Uncharacterized protein</fullName>
    </submittedName>
</protein>
<dbReference type="Proteomes" id="UP001183388">
    <property type="component" value="Unassembled WGS sequence"/>
</dbReference>
<sequence>MRAALRLLMEREGAYDGNVAGGMREGALLESMRAGLRGMVRRAQREKSLVASCLADRVACLPMATASGAPDPCAGPAADAAEKHVPEADVELLLGLLRAGNELSHR</sequence>